<dbReference type="EMBL" id="CACVAP010000093">
    <property type="protein sequence ID" value="CAA6820458.1"/>
    <property type="molecule type" value="Genomic_DNA"/>
</dbReference>
<dbReference type="InterPro" id="IPR001451">
    <property type="entry name" value="Hexapep"/>
</dbReference>
<evidence type="ECO:0000313" key="1">
    <source>
        <dbReference type="EMBL" id="CAA6820458.1"/>
    </source>
</evidence>
<accession>A0A6S6TWC2</accession>
<reference evidence="1" key="1">
    <citation type="submission" date="2020-01" db="EMBL/GenBank/DDBJ databases">
        <authorList>
            <person name="Meier V. D."/>
            <person name="Meier V D."/>
        </authorList>
    </citation>
    <scope>NUCLEOTIDE SEQUENCE</scope>
    <source>
        <strain evidence="1">HLG_WM_MAG_06</strain>
    </source>
</reference>
<dbReference type="AlphaFoldDB" id="A0A6S6TWC2"/>
<proteinExistence type="predicted"/>
<dbReference type="PANTHER" id="PTHR23416">
    <property type="entry name" value="SIALIC ACID SYNTHASE-RELATED"/>
    <property type="match status" value="1"/>
</dbReference>
<dbReference type="Pfam" id="PF00132">
    <property type="entry name" value="Hexapep"/>
    <property type="match status" value="1"/>
</dbReference>
<keyword evidence="1" id="KW-0808">Transferase</keyword>
<dbReference type="InterPro" id="IPR051159">
    <property type="entry name" value="Hexapeptide_acetyltransf"/>
</dbReference>
<name>A0A6S6TWC2_9BACT</name>
<gene>
    <name evidence="1" type="ORF">HELGO_WM1494</name>
</gene>
<dbReference type="Pfam" id="PF14602">
    <property type="entry name" value="Hexapep_2"/>
    <property type="match status" value="1"/>
</dbReference>
<dbReference type="GO" id="GO:0016740">
    <property type="term" value="F:transferase activity"/>
    <property type="evidence" value="ECO:0007669"/>
    <property type="project" value="UniProtKB-KW"/>
</dbReference>
<sequence length="204" mass="22327">MNYTFKKILYDPLLIIDWLLGSIALKYYTFRSKIVAHNSVRVIGLPLIDIRGKSKVILGKDVVLRSRNRGYHINMLAPCKLMTDPNGSIIIGDNSRIYGTCLHSSQGGIIIGKNCLIASNVNIIDRNGHDMSMQNPEKRYETIGAKNAHAVLIEDNVWIGANCIITPGVTIGEGSVIMANSVVNVDIPPKVLAGGVPSKVLKEY</sequence>
<organism evidence="1">
    <name type="scientific">uncultured Sulfurovum sp</name>
    <dbReference type="NCBI Taxonomy" id="269237"/>
    <lineage>
        <taxon>Bacteria</taxon>
        <taxon>Pseudomonadati</taxon>
        <taxon>Campylobacterota</taxon>
        <taxon>Epsilonproteobacteria</taxon>
        <taxon>Campylobacterales</taxon>
        <taxon>Sulfurovaceae</taxon>
        <taxon>Sulfurovum</taxon>
        <taxon>environmental samples</taxon>
    </lineage>
</organism>
<dbReference type="SUPFAM" id="SSF51161">
    <property type="entry name" value="Trimeric LpxA-like enzymes"/>
    <property type="match status" value="1"/>
</dbReference>
<protein>
    <submittedName>
        <fullName evidence="1">Acetyltransferase</fullName>
    </submittedName>
</protein>
<dbReference type="CDD" id="cd04647">
    <property type="entry name" value="LbH_MAT_like"/>
    <property type="match status" value="1"/>
</dbReference>
<dbReference type="Gene3D" id="2.160.10.10">
    <property type="entry name" value="Hexapeptide repeat proteins"/>
    <property type="match status" value="1"/>
</dbReference>
<dbReference type="InterPro" id="IPR011004">
    <property type="entry name" value="Trimer_LpxA-like_sf"/>
</dbReference>